<sequence length="188" mass="19618">MSRYFPHAAYSEDQPLARTILTVHVLARGYTTGAVVGLGVSTVGGLYTRIRGAKASAPDPITTTLRSARILRSTGTASAIGLGLMGIALAGRMRGRDDIEWRDRAWRLMANQGQLATDDWTYGGAAVGLFAAAATPQMRAVGGWRAVAGAAGLGSVAGTVGYLVWKYGVHGGKHAEYAVVDKAALSDL</sequence>
<reference evidence="2" key="1">
    <citation type="journal article" date="2014" name="Genome Announc.">
        <title>Draft genome sequence of Colletotrichum sublineola, a destructive pathogen of cultivated sorghum.</title>
        <authorList>
            <person name="Baroncelli R."/>
            <person name="Sanz-Martin J.M."/>
            <person name="Rech G.E."/>
            <person name="Sukno S.A."/>
            <person name="Thon M.R."/>
        </authorList>
    </citation>
    <scope>NUCLEOTIDE SEQUENCE [LARGE SCALE GENOMIC DNA]</scope>
    <source>
        <strain evidence="2">TX430BB</strain>
    </source>
</reference>
<dbReference type="Proteomes" id="UP000027238">
    <property type="component" value="Unassembled WGS sequence"/>
</dbReference>
<dbReference type="InterPro" id="IPR013869">
    <property type="entry name" value="DUF1757"/>
</dbReference>
<evidence type="ECO:0000313" key="2">
    <source>
        <dbReference type="Proteomes" id="UP000027238"/>
    </source>
</evidence>
<protein>
    <submittedName>
        <fullName evidence="1">Uncharacterized protein</fullName>
    </submittedName>
</protein>
<name>A0A066X7Y9_COLSU</name>
<gene>
    <name evidence="1" type="ORF">CSUB01_04942</name>
</gene>
<accession>A0A066X7Y9</accession>
<dbReference type="HOGENOM" id="CLU_100672_0_0_1"/>
<evidence type="ECO:0000313" key="1">
    <source>
        <dbReference type="EMBL" id="KDN65067.1"/>
    </source>
</evidence>
<keyword evidence="2" id="KW-1185">Reference proteome</keyword>
<dbReference type="OrthoDB" id="544298at2759"/>
<dbReference type="EMBL" id="JMSE01001067">
    <property type="protein sequence ID" value="KDN65067.1"/>
    <property type="molecule type" value="Genomic_DNA"/>
</dbReference>
<dbReference type="OMA" id="PIEWQDR"/>
<organism evidence="1 2">
    <name type="scientific">Colletotrichum sublineola</name>
    <name type="common">Sorghum anthracnose fungus</name>
    <dbReference type="NCBI Taxonomy" id="1173701"/>
    <lineage>
        <taxon>Eukaryota</taxon>
        <taxon>Fungi</taxon>
        <taxon>Dikarya</taxon>
        <taxon>Ascomycota</taxon>
        <taxon>Pezizomycotina</taxon>
        <taxon>Sordariomycetes</taxon>
        <taxon>Hypocreomycetidae</taxon>
        <taxon>Glomerellales</taxon>
        <taxon>Glomerellaceae</taxon>
        <taxon>Colletotrichum</taxon>
        <taxon>Colletotrichum graminicola species complex</taxon>
    </lineage>
</organism>
<dbReference type="eggNOG" id="ENOG502S5YS">
    <property type="taxonomic scope" value="Eukaryota"/>
</dbReference>
<comment type="caution">
    <text evidence="1">The sequence shown here is derived from an EMBL/GenBank/DDBJ whole genome shotgun (WGS) entry which is preliminary data.</text>
</comment>
<dbReference type="Pfam" id="PF08560">
    <property type="entry name" value="DUF1757"/>
    <property type="match status" value="1"/>
</dbReference>
<proteinExistence type="predicted"/>
<dbReference type="AlphaFoldDB" id="A0A066X7Y9"/>